<name>A0ABV3TQZ1_9GAMM</name>
<feature type="signal peptide" evidence="1">
    <location>
        <begin position="1"/>
        <end position="20"/>
    </location>
</feature>
<evidence type="ECO:0000313" key="2">
    <source>
        <dbReference type="EMBL" id="MEX1663926.1"/>
    </source>
</evidence>
<dbReference type="SUPFAM" id="SSF56935">
    <property type="entry name" value="Porins"/>
    <property type="match status" value="1"/>
</dbReference>
<accession>A0ABV3TQZ1</accession>
<sequence length="369" mass="40447">MYKIPLFLMLLSLAASNLTAETRHDIVRAIANPAHTEFFSEADPFLISIGGKVYLDDSDDLLGEVQKTVNMTVEALSSQGLFLLIPGQQQPLIDQLKKVDGKSVLTIANVNTAISIPSDKHALQLNINASGRGAGTFVFDPEDEQTLQLAAAGLLLGASDLKSRVVASLLIVSDVGLSYSRPFFSSTSIKWGTAIKLQSITLIERTRRITEYEESELLSWQRDVKTQYHANADLGLTWQRDALELSAAVINVNPGEFRGPLNGRYNMRPAVKIGGVYNPGRIGFDFNWDVTPDEGFGVSEDLQTASLATRYLLQDNLVFGLGYHHVQKGNFVDSVEAKLRYQFSSIYFEASGRFATGSIGGGLQAQMMF</sequence>
<dbReference type="RefSeq" id="WP_368374055.1">
    <property type="nucleotide sequence ID" value="NZ_JBFRYB010000001.1"/>
</dbReference>
<protein>
    <submittedName>
        <fullName evidence="2">Conjugal transfer protein TraF</fullName>
    </submittedName>
</protein>
<dbReference type="InterPro" id="IPR032811">
    <property type="entry name" value="Put_conjugal_transfer"/>
</dbReference>
<keyword evidence="1" id="KW-0732">Signal</keyword>
<evidence type="ECO:0000256" key="1">
    <source>
        <dbReference type="SAM" id="SignalP"/>
    </source>
</evidence>
<organism evidence="2 3">
    <name type="scientific">Zhongshania arctica</name>
    <dbReference type="NCBI Taxonomy" id="3238302"/>
    <lineage>
        <taxon>Bacteria</taxon>
        <taxon>Pseudomonadati</taxon>
        <taxon>Pseudomonadota</taxon>
        <taxon>Gammaproteobacteria</taxon>
        <taxon>Cellvibrionales</taxon>
        <taxon>Spongiibacteraceae</taxon>
        <taxon>Zhongshania</taxon>
    </lineage>
</organism>
<proteinExistence type="predicted"/>
<dbReference type="Pfam" id="PF13729">
    <property type="entry name" value="TraF_2"/>
    <property type="match status" value="1"/>
</dbReference>
<comment type="caution">
    <text evidence="2">The sequence shown here is derived from an EMBL/GenBank/DDBJ whole genome shotgun (WGS) entry which is preliminary data.</text>
</comment>
<gene>
    <name evidence="2" type="primary">traF</name>
    <name evidence="2" type="ORF">AB4875_00430</name>
</gene>
<dbReference type="Proteomes" id="UP001557484">
    <property type="component" value="Unassembled WGS sequence"/>
</dbReference>
<dbReference type="EMBL" id="JBFRYB010000001">
    <property type="protein sequence ID" value="MEX1663926.1"/>
    <property type="molecule type" value="Genomic_DNA"/>
</dbReference>
<feature type="chain" id="PRO_5046318666" evidence="1">
    <location>
        <begin position="21"/>
        <end position="369"/>
    </location>
</feature>
<reference evidence="2 3" key="1">
    <citation type="journal article" date="2011" name="Int. J. Syst. Evol. Microbiol.">
        <title>Zhongshania antarctica gen. nov., sp. nov. and Zhongshania guokunii sp. nov., gammaproteobacteria respectively isolated from coastal attached (fast) ice and surface seawater of the Antarctic.</title>
        <authorList>
            <person name="Li H.J."/>
            <person name="Zhang X.Y."/>
            <person name="Chen C.X."/>
            <person name="Zhang Y.J."/>
            <person name="Gao Z.M."/>
            <person name="Yu Y."/>
            <person name="Chen X.L."/>
            <person name="Chen B."/>
            <person name="Zhang Y.Z."/>
        </authorList>
    </citation>
    <scope>NUCLEOTIDE SEQUENCE [LARGE SCALE GENOMIC DNA]</scope>
    <source>
        <strain evidence="2 3">R06B22</strain>
    </source>
</reference>
<evidence type="ECO:0000313" key="3">
    <source>
        <dbReference type="Proteomes" id="UP001557484"/>
    </source>
</evidence>
<keyword evidence="3" id="KW-1185">Reference proteome</keyword>